<proteinExistence type="predicted"/>
<evidence type="ECO:0000313" key="4">
    <source>
        <dbReference type="Proteomes" id="UP000645610"/>
    </source>
</evidence>
<feature type="chain" id="PRO_5037712831" evidence="1">
    <location>
        <begin position="19"/>
        <end position="165"/>
    </location>
</feature>
<dbReference type="AlphaFoldDB" id="A0A931FID1"/>
<sequence length="165" mass="17516">MKRFALLALSAATLLATACKKDSENTPAPQPKTTEQLLSANVWRMTAITANPGLQTSTGAIVTDIYPFVPNCTKDDTQQFVASGQFKMDEGASKCDTNDPQTTTGTWTSAKSGNDTNVNVTVSGGTLHLKVLEVSDTQLKVVTNDDVFGIGTGTSVAYTLTYTKQ</sequence>
<keyword evidence="1" id="KW-0732">Signal</keyword>
<accession>A0A931FID1</accession>
<evidence type="ECO:0000313" key="3">
    <source>
        <dbReference type="EMBL" id="MBF9141927.1"/>
    </source>
</evidence>
<organism evidence="3 4">
    <name type="scientific">Hymenobacter properus</name>
    <dbReference type="NCBI Taxonomy" id="2791026"/>
    <lineage>
        <taxon>Bacteria</taxon>
        <taxon>Pseudomonadati</taxon>
        <taxon>Bacteroidota</taxon>
        <taxon>Cytophagia</taxon>
        <taxon>Cytophagales</taxon>
        <taxon>Hymenobacteraceae</taxon>
        <taxon>Hymenobacter</taxon>
    </lineage>
</organism>
<comment type="caution">
    <text evidence="3">The sequence shown here is derived from an EMBL/GenBank/DDBJ whole genome shotgun (WGS) entry which is preliminary data.</text>
</comment>
<feature type="domain" description="Lipocalin-like" evidence="2">
    <location>
        <begin position="43"/>
        <end position="140"/>
    </location>
</feature>
<protein>
    <submittedName>
        <fullName evidence="3">Lipocalin family protein</fullName>
    </submittedName>
</protein>
<feature type="signal peptide" evidence="1">
    <location>
        <begin position="1"/>
        <end position="18"/>
    </location>
</feature>
<gene>
    <name evidence="3" type="ORF">I2I01_09800</name>
</gene>
<dbReference type="EMBL" id="JADQDP010000002">
    <property type="protein sequence ID" value="MBF9141927.1"/>
    <property type="molecule type" value="Genomic_DNA"/>
</dbReference>
<dbReference type="InterPro" id="IPR024311">
    <property type="entry name" value="Lipocalin-like"/>
</dbReference>
<keyword evidence="4" id="KW-1185">Reference proteome</keyword>
<evidence type="ECO:0000256" key="1">
    <source>
        <dbReference type="SAM" id="SignalP"/>
    </source>
</evidence>
<evidence type="ECO:0000259" key="2">
    <source>
        <dbReference type="Pfam" id="PF13648"/>
    </source>
</evidence>
<dbReference type="Pfam" id="PF13648">
    <property type="entry name" value="Lipocalin_4"/>
    <property type="match status" value="1"/>
</dbReference>
<reference evidence="3 4" key="1">
    <citation type="submission" date="2020-11" db="EMBL/GenBank/DDBJ databases">
        <authorList>
            <person name="Kim M.K."/>
        </authorList>
    </citation>
    <scope>NUCLEOTIDE SEQUENCE [LARGE SCALE GENOMIC DNA]</scope>
    <source>
        <strain evidence="3 4">BT439</strain>
    </source>
</reference>
<name>A0A931FID1_9BACT</name>
<dbReference type="RefSeq" id="WP_196286260.1">
    <property type="nucleotide sequence ID" value="NZ_JADQDP010000002.1"/>
</dbReference>
<dbReference type="Proteomes" id="UP000645610">
    <property type="component" value="Unassembled WGS sequence"/>
</dbReference>
<dbReference type="PROSITE" id="PS51257">
    <property type="entry name" value="PROKAR_LIPOPROTEIN"/>
    <property type="match status" value="1"/>
</dbReference>